<sequence length="122" mass="13115">MFANGLAESYNVHFGVAVDVGVVGMIVAVHIPLPRTLFGLGLARLLLLDLFLGHPIALHAFQHKRAGKHHPTAVLHTALVLDEPSKHGIPLEPVASQERLRQTASRHAGASCRIAPARPSYT</sequence>
<evidence type="ECO:0000256" key="1">
    <source>
        <dbReference type="SAM" id="Phobius"/>
    </source>
</evidence>
<reference evidence="2 3" key="1">
    <citation type="submission" date="2016-03" db="EMBL/GenBank/DDBJ databases">
        <title>Whole genome sequencing of Grifola frondosa 9006-11.</title>
        <authorList>
            <person name="Min B."/>
            <person name="Park H."/>
            <person name="Kim J.-G."/>
            <person name="Cho H."/>
            <person name="Oh Y.-L."/>
            <person name="Kong W.-S."/>
            <person name="Choi I.-G."/>
        </authorList>
    </citation>
    <scope>NUCLEOTIDE SEQUENCE [LARGE SCALE GENOMIC DNA]</scope>
    <source>
        <strain evidence="2 3">9006-11</strain>
    </source>
</reference>
<feature type="transmembrane region" description="Helical" evidence="1">
    <location>
        <begin position="12"/>
        <end position="31"/>
    </location>
</feature>
<keyword evidence="1" id="KW-0812">Transmembrane</keyword>
<comment type="caution">
    <text evidence="2">The sequence shown here is derived from an EMBL/GenBank/DDBJ whole genome shotgun (WGS) entry which is preliminary data.</text>
</comment>
<keyword evidence="1" id="KW-0472">Membrane</keyword>
<dbReference type="AlphaFoldDB" id="A0A1C7MGR5"/>
<evidence type="ECO:0000313" key="2">
    <source>
        <dbReference type="EMBL" id="OBZ75546.1"/>
    </source>
</evidence>
<proteinExistence type="predicted"/>
<dbReference type="EMBL" id="LUGG01000004">
    <property type="protein sequence ID" value="OBZ75546.1"/>
    <property type="molecule type" value="Genomic_DNA"/>
</dbReference>
<name>A0A1C7MGR5_GRIFR</name>
<accession>A0A1C7MGR5</accession>
<gene>
    <name evidence="2" type="ORF">A0H81_04863</name>
</gene>
<protein>
    <submittedName>
        <fullName evidence="2">Uncharacterized protein</fullName>
    </submittedName>
</protein>
<organism evidence="2 3">
    <name type="scientific">Grifola frondosa</name>
    <name type="common">Maitake</name>
    <name type="synonym">Polyporus frondosus</name>
    <dbReference type="NCBI Taxonomy" id="5627"/>
    <lineage>
        <taxon>Eukaryota</taxon>
        <taxon>Fungi</taxon>
        <taxon>Dikarya</taxon>
        <taxon>Basidiomycota</taxon>
        <taxon>Agaricomycotina</taxon>
        <taxon>Agaricomycetes</taxon>
        <taxon>Polyporales</taxon>
        <taxon>Grifolaceae</taxon>
        <taxon>Grifola</taxon>
    </lineage>
</organism>
<dbReference type="Proteomes" id="UP000092993">
    <property type="component" value="Unassembled WGS sequence"/>
</dbReference>
<keyword evidence="3" id="KW-1185">Reference proteome</keyword>
<evidence type="ECO:0000313" key="3">
    <source>
        <dbReference type="Proteomes" id="UP000092993"/>
    </source>
</evidence>
<keyword evidence="1" id="KW-1133">Transmembrane helix</keyword>